<proteinExistence type="predicted"/>
<dbReference type="Pfam" id="PF00440">
    <property type="entry name" value="TetR_N"/>
    <property type="match status" value="1"/>
</dbReference>
<dbReference type="RefSeq" id="WP_188703040.1">
    <property type="nucleotide sequence ID" value="NZ_BMMQ01000012.1"/>
</dbReference>
<keyword evidence="1" id="KW-0805">Transcription regulation</keyword>
<keyword evidence="7" id="KW-1185">Reference proteome</keyword>
<evidence type="ECO:0000256" key="1">
    <source>
        <dbReference type="ARBA" id="ARBA00023015"/>
    </source>
</evidence>
<dbReference type="PROSITE" id="PS50977">
    <property type="entry name" value="HTH_TETR_2"/>
    <property type="match status" value="1"/>
</dbReference>
<dbReference type="InterPro" id="IPR001647">
    <property type="entry name" value="HTH_TetR"/>
</dbReference>
<dbReference type="SUPFAM" id="SSF46689">
    <property type="entry name" value="Homeodomain-like"/>
    <property type="match status" value="1"/>
</dbReference>
<evidence type="ECO:0000256" key="4">
    <source>
        <dbReference type="PROSITE-ProRule" id="PRU00335"/>
    </source>
</evidence>
<sequence length="186" mass="20569">MNADPLSRSQLAIVAAFAELIEEIGNDDISFRLIARRAGMGERTVFRHFPTREHLLLATADWIERTVFPRESIASVFDLPLSVRESMAAYDARPELSHVVAEAAMRGSDDPRPLPRSEQLEQLLRAEAPGLTEERARGMAAALTHIDSATNWAALRREFALTGRDLADAAAWAAETVLDEIRHPAS</sequence>
<protein>
    <recommendedName>
        <fullName evidence="5">HTH tetR-type domain-containing protein</fullName>
    </recommendedName>
</protein>
<evidence type="ECO:0000313" key="6">
    <source>
        <dbReference type="EMBL" id="GGO67245.1"/>
    </source>
</evidence>
<evidence type="ECO:0000259" key="5">
    <source>
        <dbReference type="PROSITE" id="PS50977"/>
    </source>
</evidence>
<reference evidence="7" key="1">
    <citation type="journal article" date="2019" name="Int. J. Syst. Evol. Microbiol.">
        <title>The Global Catalogue of Microorganisms (GCM) 10K type strain sequencing project: providing services to taxonomists for standard genome sequencing and annotation.</title>
        <authorList>
            <consortium name="The Broad Institute Genomics Platform"/>
            <consortium name="The Broad Institute Genome Sequencing Center for Infectious Disease"/>
            <person name="Wu L."/>
            <person name="Ma J."/>
        </authorList>
    </citation>
    <scope>NUCLEOTIDE SEQUENCE [LARGE SCALE GENOMIC DNA]</scope>
    <source>
        <strain evidence="7">CGMCC 4.7181</strain>
    </source>
</reference>
<dbReference type="PRINTS" id="PR00455">
    <property type="entry name" value="HTHTETR"/>
</dbReference>
<dbReference type="InterPro" id="IPR050109">
    <property type="entry name" value="HTH-type_TetR-like_transc_reg"/>
</dbReference>
<gene>
    <name evidence="6" type="ORF">GCM10010910_28590</name>
</gene>
<organism evidence="6 7">
    <name type="scientific">Microbacterium nanhaiense</name>
    <dbReference type="NCBI Taxonomy" id="1301026"/>
    <lineage>
        <taxon>Bacteria</taxon>
        <taxon>Bacillati</taxon>
        <taxon>Actinomycetota</taxon>
        <taxon>Actinomycetes</taxon>
        <taxon>Micrococcales</taxon>
        <taxon>Microbacteriaceae</taxon>
        <taxon>Microbacterium</taxon>
    </lineage>
</organism>
<dbReference type="Gene3D" id="1.10.357.10">
    <property type="entry name" value="Tetracycline Repressor, domain 2"/>
    <property type="match status" value="1"/>
</dbReference>
<dbReference type="PANTHER" id="PTHR30055:SF234">
    <property type="entry name" value="HTH-TYPE TRANSCRIPTIONAL REGULATOR BETI"/>
    <property type="match status" value="1"/>
</dbReference>
<dbReference type="InterPro" id="IPR009057">
    <property type="entry name" value="Homeodomain-like_sf"/>
</dbReference>
<keyword evidence="3" id="KW-0804">Transcription</keyword>
<dbReference type="EMBL" id="BMMQ01000012">
    <property type="protein sequence ID" value="GGO67245.1"/>
    <property type="molecule type" value="Genomic_DNA"/>
</dbReference>
<evidence type="ECO:0000256" key="3">
    <source>
        <dbReference type="ARBA" id="ARBA00023163"/>
    </source>
</evidence>
<evidence type="ECO:0000313" key="7">
    <source>
        <dbReference type="Proteomes" id="UP000638043"/>
    </source>
</evidence>
<name>A0ABQ2N8S0_9MICO</name>
<accession>A0ABQ2N8S0</accession>
<dbReference type="Proteomes" id="UP000638043">
    <property type="component" value="Unassembled WGS sequence"/>
</dbReference>
<evidence type="ECO:0000256" key="2">
    <source>
        <dbReference type="ARBA" id="ARBA00023125"/>
    </source>
</evidence>
<keyword evidence="2 4" id="KW-0238">DNA-binding</keyword>
<feature type="DNA-binding region" description="H-T-H motif" evidence="4">
    <location>
        <begin position="30"/>
        <end position="49"/>
    </location>
</feature>
<feature type="domain" description="HTH tetR-type" evidence="5">
    <location>
        <begin position="7"/>
        <end position="67"/>
    </location>
</feature>
<comment type="caution">
    <text evidence="6">The sequence shown here is derived from an EMBL/GenBank/DDBJ whole genome shotgun (WGS) entry which is preliminary data.</text>
</comment>
<dbReference type="PANTHER" id="PTHR30055">
    <property type="entry name" value="HTH-TYPE TRANSCRIPTIONAL REGULATOR RUTR"/>
    <property type="match status" value="1"/>
</dbReference>